<name>A0A6J6ST50_9ZZZZ</name>
<dbReference type="Gene3D" id="3.40.50.12780">
    <property type="entry name" value="N-terminal domain of ligase-like"/>
    <property type="match status" value="1"/>
</dbReference>
<evidence type="ECO:0000259" key="6">
    <source>
        <dbReference type="Pfam" id="PF13193"/>
    </source>
</evidence>
<dbReference type="InterPro" id="IPR025110">
    <property type="entry name" value="AMP-bd_C"/>
</dbReference>
<feature type="domain" description="AMP-dependent synthetase/ligase" evidence="5">
    <location>
        <begin position="28"/>
        <end position="379"/>
    </location>
</feature>
<evidence type="ECO:0000259" key="5">
    <source>
        <dbReference type="Pfam" id="PF00501"/>
    </source>
</evidence>
<dbReference type="Pfam" id="PF13193">
    <property type="entry name" value="AMP-binding_C"/>
    <property type="match status" value="1"/>
</dbReference>
<dbReference type="Gene3D" id="3.30.300.30">
    <property type="match status" value="1"/>
</dbReference>
<dbReference type="InterPro" id="IPR042099">
    <property type="entry name" value="ANL_N_sf"/>
</dbReference>
<dbReference type="SUPFAM" id="SSF56801">
    <property type="entry name" value="Acetyl-CoA synthetase-like"/>
    <property type="match status" value="1"/>
</dbReference>
<dbReference type="InterPro" id="IPR045851">
    <property type="entry name" value="AMP-bd_C_sf"/>
</dbReference>
<dbReference type="GO" id="GO:0016874">
    <property type="term" value="F:ligase activity"/>
    <property type="evidence" value="ECO:0007669"/>
    <property type="project" value="UniProtKB-KW"/>
</dbReference>
<dbReference type="PANTHER" id="PTHR43859">
    <property type="entry name" value="ACYL-ACTIVATING ENZYME"/>
    <property type="match status" value="1"/>
</dbReference>
<evidence type="ECO:0000256" key="3">
    <source>
        <dbReference type="ARBA" id="ARBA00022832"/>
    </source>
</evidence>
<gene>
    <name evidence="7" type="ORF">UFOPK2761_01059</name>
</gene>
<proteinExistence type="inferred from homology"/>
<dbReference type="AlphaFoldDB" id="A0A6J6ST50"/>
<evidence type="ECO:0000256" key="4">
    <source>
        <dbReference type="ARBA" id="ARBA00023098"/>
    </source>
</evidence>
<dbReference type="FunFam" id="3.30.300.30:FF:000008">
    <property type="entry name" value="2,3-dihydroxybenzoate-AMP ligase"/>
    <property type="match status" value="1"/>
</dbReference>
<dbReference type="GO" id="GO:0006631">
    <property type="term" value="P:fatty acid metabolic process"/>
    <property type="evidence" value="ECO:0007669"/>
    <property type="project" value="UniProtKB-KW"/>
</dbReference>
<keyword evidence="2" id="KW-0436">Ligase</keyword>
<dbReference type="Pfam" id="PF00501">
    <property type="entry name" value="AMP-binding"/>
    <property type="match status" value="1"/>
</dbReference>
<dbReference type="InterPro" id="IPR000873">
    <property type="entry name" value="AMP-dep_synth/lig_dom"/>
</dbReference>
<evidence type="ECO:0000256" key="2">
    <source>
        <dbReference type="ARBA" id="ARBA00022598"/>
    </source>
</evidence>
<dbReference type="EMBL" id="CAEZYQ010000006">
    <property type="protein sequence ID" value="CAB4738101.1"/>
    <property type="molecule type" value="Genomic_DNA"/>
</dbReference>
<sequence>MFVPFSVSDFLDRATTVYGQRTGVLDEPDQPAAPLSGASGGGTLTYAELAGLAARQAARLDELGIGVGERVAVVSHNSARLLTSFFGVSGWGRVLVPVNFRLRPDEVRYIVEHSGARVLLVDPELDEALADVTAEHRFVLGDDEHLYAPEGAVPQPWEPDESATACINYTSGTTARPKGVQITHRNIWVNAVTFAMHAQVSDRDVYLHTLPMFHANGWGMPYAMTGLGAQHVVLRKIDGAEILRRVRDHGVTVMCAAPAVAAAVLEAAQDWEGPIPGRDRVRIIMAGAPPPTRTVVRVEEELGWEFIQIYGLTETSPLLTFNRTRAEWDDLPAEERAGLLTRAGAPALGVRLSLSEPDEHGEGGGEVLARSNVVLEGYWEQPEESARALAGGWFHTGDGGEIGEDGYLTIKDRKKDVIITGGENVSSIEVEDVLFSHPAVAEVAVIGVPSEKWGETIKALVVLAQGAEVTEAELIAWCKEKAAGYKAPTSVEFRDELARTATGKLQKFKLRAPYWEGRERQVN</sequence>
<protein>
    <submittedName>
        <fullName evidence="7">Unannotated protein</fullName>
    </submittedName>
</protein>
<reference evidence="7" key="1">
    <citation type="submission" date="2020-05" db="EMBL/GenBank/DDBJ databases">
        <authorList>
            <person name="Chiriac C."/>
            <person name="Salcher M."/>
            <person name="Ghai R."/>
            <person name="Kavagutti S V."/>
        </authorList>
    </citation>
    <scope>NUCLEOTIDE SEQUENCE</scope>
</reference>
<keyword evidence="3" id="KW-0276">Fatty acid metabolism</keyword>
<feature type="domain" description="AMP-binding enzyme C-terminal" evidence="6">
    <location>
        <begin position="429"/>
        <end position="504"/>
    </location>
</feature>
<organism evidence="7">
    <name type="scientific">freshwater metagenome</name>
    <dbReference type="NCBI Taxonomy" id="449393"/>
    <lineage>
        <taxon>unclassified sequences</taxon>
        <taxon>metagenomes</taxon>
        <taxon>ecological metagenomes</taxon>
    </lineage>
</organism>
<dbReference type="PANTHER" id="PTHR43859:SF4">
    <property type="entry name" value="BUTANOATE--COA LIGASE AAE1-RELATED"/>
    <property type="match status" value="1"/>
</dbReference>
<accession>A0A6J6ST50</accession>
<evidence type="ECO:0000256" key="1">
    <source>
        <dbReference type="ARBA" id="ARBA00006432"/>
    </source>
</evidence>
<evidence type="ECO:0000313" key="7">
    <source>
        <dbReference type="EMBL" id="CAB4738101.1"/>
    </source>
</evidence>
<keyword evidence="4" id="KW-0443">Lipid metabolism</keyword>
<comment type="similarity">
    <text evidence="1">Belongs to the ATP-dependent AMP-binding enzyme family.</text>
</comment>